<dbReference type="PROSITE" id="PS51384">
    <property type="entry name" value="FAD_FR"/>
    <property type="match status" value="1"/>
</dbReference>
<keyword evidence="12" id="KW-0325">Glycoprotein</keyword>
<dbReference type="InterPro" id="IPR013121">
    <property type="entry name" value="Fe_red_NAD-bd_6"/>
</dbReference>
<keyword evidence="18" id="KW-1185">Reference proteome</keyword>
<evidence type="ECO:0000256" key="15">
    <source>
        <dbReference type="SAM" id="Phobius"/>
    </source>
</evidence>
<accession>A0A165RU01</accession>
<comment type="catalytic activity">
    <reaction evidence="13">
        <text>2 a Fe(II)-siderophore + NADP(+) + H(+) = 2 a Fe(III)-siderophore + NADPH</text>
        <dbReference type="Rhea" id="RHEA:28795"/>
        <dbReference type="Rhea" id="RHEA-COMP:11342"/>
        <dbReference type="Rhea" id="RHEA-COMP:11344"/>
        <dbReference type="ChEBI" id="CHEBI:15378"/>
        <dbReference type="ChEBI" id="CHEBI:29033"/>
        <dbReference type="ChEBI" id="CHEBI:29034"/>
        <dbReference type="ChEBI" id="CHEBI:57783"/>
        <dbReference type="ChEBI" id="CHEBI:58349"/>
        <dbReference type="EC" id="1.16.1.9"/>
    </reaction>
</comment>
<feature type="transmembrane region" description="Helical" evidence="15">
    <location>
        <begin position="302"/>
        <end position="322"/>
    </location>
</feature>
<dbReference type="CDD" id="cd06186">
    <property type="entry name" value="NOX_Duox_like_FAD_NADP"/>
    <property type="match status" value="1"/>
</dbReference>
<feature type="region of interest" description="Disordered" evidence="14">
    <location>
        <begin position="1"/>
        <end position="27"/>
    </location>
</feature>
<evidence type="ECO:0000256" key="11">
    <source>
        <dbReference type="ARBA" id="ARBA00023136"/>
    </source>
</evidence>
<keyword evidence="9" id="KW-0560">Oxidoreductase</keyword>
<dbReference type="GO" id="GO:0006826">
    <property type="term" value="P:iron ion transport"/>
    <property type="evidence" value="ECO:0007669"/>
    <property type="project" value="TreeGrafter"/>
</dbReference>
<evidence type="ECO:0000256" key="8">
    <source>
        <dbReference type="ARBA" id="ARBA00022989"/>
    </source>
</evidence>
<dbReference type="InterPro" id="IPR039261">
    <property type="entry name" value="FNR_nucleotide-bd"/>
</dbReference>
<keyword evidence="8 15" id="KW-1133">Transmembrane helix</keyword>
<dbReference type="GO" id="GO:0005886">
    <property type="term" value="C:plasma membrane"/>
    <property type="evidence" value="ECO:0007669"/>
    <property type="project" value="UniProtKB-SubCell"/>
</dbReference>
<gene>
    <name evidence="17" type="ORF">DAEQUDRAFT_810137</name>
</gene>
<feature type="compositionally biased region" description="Low complexity" evidence="14">
    <location>
        <begin position="1"/>
        <end position="11"/>
    </location>
</feature>
<dbReference type="PANTHER" id="PTHR32361">
    <property type="entry name" value="FERRIC/CUPRIC REDUCTASE TRANSMEMBRANE COMPONENT"/>
    <property type="match status" value="1"/>
</dbReference>
<name>A0A165RU01_9APHY</name>
<dbReference type="Pfam" id="PF08030">
    <property type="entry name" value="NAD_binding_6"/>
    <property type="match status" value="1"/>
</dbReference>
<sequence>MSSHSVIASAPSSPPPSKPASPSAVSTLQPLRGGNSYDIVVVYVDIVLLGVLGLFVLFALPRTISRLSRASEWKQGLFFYRRNALSPKSQDAFSMDGAGELKYGNVAANIQTVGSHGISDSYRGRSSGPTPRLVAPGDQELHAPKHTPAWSTRFPGISWVLSMQVLPGYSVGKVFLLLSWFGIMLFAGLFNINPFLYPGRAGIIVYSQLPLVFALGTKNNVIGMLIGQGYERLIYLHRFVGRFLVFAANVHAIGIIYEAMDAGDWSRVIYKGVIHWGIVALVCMDILFLLSLSTFVQRFYHIFYISHIVSAVVMLFATCFHYPAARPYIYATAAVYVLDHLLRVLKSRVTTAHLQPIPGLSMVRVQLHAVNCGWRAGQHVRIKVLSMGMGICGWMEPHPFTIASVAESANGEGLTLMCKKAGDWTGKLYALAEGNKETESQMGRDVTVLIDGPYGGPGNTVVTSYSGAMLVTGGSGLAYGLPIVEEFLQKGMQGVSAILVVDLVWSVRSPSHLSPMIPFFTRLLEQAPQANLSLRISVFYTRAVAASALQGLEVLPPGLTLAPGRTPLEKTLESVVESTHGAFLDGKSAPNGVFVGVCGPLALTEEVSNVVRNFDRGMFHAVGGIEVQEESFSW</sequence>
<evidence type="ECO:0000256" key="4">
    <source>
        <dbReference type="ARBA" id="ARBA00022448"/>
    </source>
</evidence>
<feature type="transmembrane region" description="Helical" evidence="15">
    <location>
        <begin position="203"/>
        <end position="227"/>
    </location>
</feature>
<feature type="domain" description="FAD-binding FR-type" evidence="16">
    <location>
        <begin position="337"/>
        <end position="460"/>
    </location>
</feature>
<protein>
    <recommendedName>
        <fullName evidence="3">ferric-chelate reductase (NADPH)</fullName>
        <ecNumber evidence="3">1.16.1.9</ecNumber>
    </recommendedName>
</protein>
<evidence type="ECO:0000313" key="18">
    <source>
        <dbReference type="Proteomes" id="UP000076727"/>
    </source>
</evidence>
<dbReference type="Gene3D" id="3.40.50.80">
    <property type="entry name" value="Nucleotide-binding domain of ferredoxin-NADP reductase (FNR) module"/>
    <property type="match status" value="1"/>
</dbReference>
<proteinExistence type="inferred from homology"/>
<evidence type="ECO:0000256" key="10">
    <source>
        <dbReference type="ARBA" id="ARBA00023065"/>
    </source>
</evidence>
<evidence type="ECO:0000256" key="9">
    <source>
        <dbReference type="ARBA" id="ARBA00023002"/>
    </source>
</evidence>
<organism evidence="17 18">
    <name type="scientific">Daedalea quercina L-15889</name>
    <dbReference type="NCBI Taxonomy" id="1314783"/>
    <lineage>
        <taxon>Eukaryota</taxon>
        <taxon>Fungi</taxon>
        <taxon>Dikarya</taxon>
        <taxon>Basidiomycota</taxon>
        <taxon>Agaricomycotina</taxon>
        <taxon>Agaricomycetes</taxon>
        <taxon>Polyporales</taxon>
        <taxon>Fomitopsis</taxon>
    </lineage>
</organism>
<dbReference type="AlphaFoldDB" id="A0A165RU01"/>
<dbReference type="GO" id="GO:0006879">
    <property type="term" value="P:intracellular iron ion homeostasis"/>
    <property type="evidence" value="ECO:0007669"/>
    <property type="project" value="TreeGrafter"/>
</dbReference>
<evidence type="ECO:0000313" key="17">
    <source>
        <dbReference type="EMBL" id="KZT71155.1"/>
    </source>
</evidence>
<evidence type="ECO:0000256" key="6">
    <source>
        <dbReference type="ARBA" id="ARBA00022692"/>
    </source>
</evidence>
<dbReference type="SUPFAM" id="SSF52343">
    <property type="entry name" value="Ferredoxin reductase-like, C-terminal NADP-linked domain"/>
    <property type="match status" value="1"/>
</dbReference>
<keyword evidence="6 15" id="KW-0812">Transmembrane</keyword>
<dbReference type="GO" id="GO:0052851">
    <property type="term" value="F:ferric-chelate reductase (NADPH) activity"/>
    <property type="evidence" value="ECO:0007669"/>
    <property type="project" value="UniProtKB-EC"/>
</dbReference>
<dbReference type="PANTHER" id="PTHR32361:SF9">
    <property type="entry name" value="FERRIC REDUCTASE TRANSMEMBRANE COMPONENT 3-RELATED"/>
    <property type="match status" value="1"/>
</dbReference>
<dbReference type="InterPro" id="IPR017927">
    <property type="entry name" value="FAD-bd_FR_type"/>
</dbReference>
<dbReference type="InterPro" id="IPR013112">
    <property type="entry name" value="FAD-bd_8"/>
</dbReference>
<evidence type="ECO:0000256" key="13">
    <source>
        <dbReference type="ARBA" id="ARBA00048483"/>
    </source>
</evidence>
<keyword evidence="4" id="KW-0813">Transport</keyword>
<dbReference type="OrthoDB" id="17725at2759"/>
<dbReference type="SFLD" id="SFLDS00052">
    <property type="entry name" value="Ferric_Reductase_Domain"/>
    <property type="match status" value="1"/>
</dbReference>
<evidence type="ECO:0000259" key="16">
    <source>
        <dbReference type="PROSITE" id="PS51384"/>
    </source>
</evidence>
<evidence type="ECO:0000256" key="1">
    <source>
        <dbReference type="ARBA" id="ARBA00004651"/>
    </source>
</evidence>
<dbReference type="InterPro" id="IPR013130">
    <property type="entry name" value="Fe3_Rdtase_TM_dom"/>
</dbReference>
<dbReference type="GO" id="GO:0015677">
    <property type="term" value="P:copper ion import"/>
    <property type="evidence" value="ECO:0007669"/>
    <property type="project" value="TreeGrafter"/>
</dbReference>
<keyword evidence="10" id="KW-0406">Ion transport</keyword>
<feature type="transmembrane region" description="Helical" evidence="15">
    <location>
        <begin position="269"/>
        <end position="290"/>
    </location>
</feature>
<feature type="transmembrane region" description="Helical" evidence="15">
    <location>
        <begin position="174"/>
        <end position="197"/>
    </location>
</feature>
<keyword evidence="5" id="KW-1003">Cell membrane</keyword>
<keyword evidence="7" id="KW-0249">Electron transport</keyword>
<evidence type="ECO:0000256" key="7">
    <source>
        <dbReference type="ARBA" id="ARBA00022982"/>
    </source>
</evidence>
<feature type="transmembrane region" description="Helical" evidence="15">
    <location>
        <begin position="40"/>
        <end position="60"/>
    </location>
</feature>
<evidence type="ECO:0000256" key="14">
    <source>
        <dbReference type="SAM" id="MobiDB-lite"/>
    </source>
</evidence>
<dbReference type="Proteomes" id="UP000076727">
    <property type="component" value="Unassembled WGS sequence"/>
</dbReference>
<dbReference type="EC" id="1.16.1.9" evidence="3"/>
<dbReference type="InterPro" id="IPR017938">
    <property type="entry name" value="Riboflavin_synthase-like_b-brl"/>
</dbReference>
<evidence type="ECO:0000256" key="2">
    <source>
        <dbReference type="ARBA" id="ARBA00006278"/>
    </source>
</evidence>
<dbReference type="EMBL" id="KV429047">
    <property type="protein sequence ID" value="KZT71155.1"/>
    <property type="molecule type" value="Genomic_DNA"/>
</dbReference>
<evidence type="ECO:0000256" key="12">
    <source>
        <dbReference type="ARBA" id="ARBA00023180"/>
    </source>
</evidence>
<evidence type="ECO:0000256" key="3">
    <source>
        <dbReference type="ARBA" id="ARBA00012668"/>
    </source>
</evidence>
<reference evidence="17 18" key="1">
    <citation type="journal article" date="2016" name="Mol. Biol. Evol.">
        <title>Comparative Genomics of Early-Diverging Mushroom-Forming Fungi Provides Insights into the Origins of Lignocellulose Decay Capabilities.</title>
        <authorList>
            <person name="Nagy L.G."/>
            <person name="Riley R."/>
            <person name="Tritt A."/>
            <person name="Adam C."/>
            <person name="Daum C."/>
            <person name="Floudas D."/>
            <person name="Sun H."/>
            <person name="Yadav J.S."/>
            <person name="Pangilinan J."/>
            <person name="Larsson K.H."/>
            <person name="Matsuura K."/>
            <person name="Barry K."/>
            <person name="Labutti K."/>
            <person name="Kuo R."/>
            <person name="Ohm R.A."/>
            <person name="Bhattacharya S.S."/>
            <person name="Shirouzu T."/>
            <person name="Yoshinaga Y."/>
            <person name="Martin F.M."/>
            <person name="Grigoriev I.V."/>
            <person name="Hibbett D.S."/>
        </authorList>
    </citation>
    <scope>NUCLEOTIDE SEQUENCE [LARGE SCALE GENOMIC DNA]</scope>
    <source>
        <strain evidence="17 18">L-15889</strain>
    </source>
</reference>
<dbReference type="Pfam" id="PF08022">
    <property type="entry name" value="FAD_binding_8"/>
    <property type="match status" value="1"/>
</dbReference>
<keyword evidence="11 15" id="KW-0472">Membrane</keyword>
<comment type="subcellular location">
    <subcellularLocation>
        <location evidence="1">Cell membrane</location>
        <topology evidence="1">Multi-pass membrane protein</topology>
    </subcellularLocation>
</comment>
<comment type="similarity">
    <text evidence="2">Belongs to the ferric reductase (FRE) family.</text>
</comment>
<evidence type="ECO:0000256" key="5">
    <source>
        <dbReference type="ARBA" id="ARBA00022475"/>
    </source>
</evidence>
<feature type="transmembrane region" description="Helical" evidence="15">
    <location>
        <begin position="239"/>
        <end position="257"/>
    </location>
</feature>
<dbReference type="SFLD" id="SFLDG01168">
    <property type="entry name" value="Ferric_reductase_subgroup_(FRE"/>
    <property type="match status" value="1"/>
</dbReference>
<dbReference type="InterPro" id="IPR051410">
    <property type="entry name" value="Ferric/Cupric_Reductase"/>
</dbReference>
<dbReference type="STRING" id="1314783.A0A165RU01"/>
<dbReference type="Pfam" id="PF01794">
    <property type="entry name" value="Ferric_reduct"/>
    <property type="match status" value="1"/>
</dbReference>
<dbReference type="SUPFAM" id="SSF63380">
    <property type="entry name" value="Riboflavin synthase domain-like"/>
    <property type="match status" value="1"/>
</dbReference>